<evidence type="ECO:0000313" key="2">
    <source>
        <dbReference type="EMBL" id="GAF99599.1"/>
    </source>
</evidence>
<dbReference type="PANTHER" id="PTHR32331:SF0">
    <property type="entry name" value="UPF0313 PROTEIN YGIQ"/>
    <property type="match status" value="1"/>
</dbReference>
<dbReference type="EMBL" id="BARS01028814">
    <property type="protein sequence ID" value="GAF99599.1"/>
    <property type="molecule type" value="Genomic_DNA"/>
</dbReference>
<dbReference type="InterPro" id="IPR023404">
    <property type="entry name" value="rSAM_horseshoe"/>
</dbReference>
<proteinExistence type="predicted"/>
<dbReference type="InterPro" id="IPR058240">
    <property type="entry name" value="rSAM_sf"/>
</dbReference>
<dbReference type="PROSITE" id="PS51918">
    <property type="entry name" value="RADICAL_SAM"/>
    <property type="match status" value="1"/>
</dbReference>
<gene>
    <name evidence="2" type="ORF">S01H1_45124</name>
</gene>
<dbReference type="SMART" id="SM00729">
    <property type="entry name" value="Elp3"/>
    <property type="match status" value="1"/>
</dbReference>
<dbReference type="GO" id="GO:0003824">
    <property type="term" value="F:catalytic activity"/>
    <property type="evidence" value="ECO:0007669"/>
    <property type="project" value="InterPro"/>
</dbReference>
<protein>
    <recommendedName>
        <fullName evidence="1">Radical SAM core domain-containing protein</fullName>
    </recommendedName>
</protein>
<reference evidence="2" key="1">
    <citation type="journal article" date="2014" name="Front. Microbiol.">
        <title>High frequency of phylogenetically diverse reductive dehalogenase-homologous genes in deep subseafloor sedimentary metagenomes.</title>
        <authorList>
            <person name="Kawai M."/>
            <person name="Futagami T."/>
            <person name="Toyoda A."/>
            <person name="Takaki Y."/>
            <person name="Nishi S."/>
            <person name="Hori S."/>
            <person name="Arai W."/>
            <person name="Tsubouchi T."/>
            <person name="Morono Y."/>
            <person name="Uchiyama I."/>
            <person name="Ito T."/>
            <person name="Fujiyama A."/>
            <person name="Inagaki F."/>
            <person name="Takami H."/>
        </authorList>
    </citation>
    <scope>NUCLEOTIDE SEQUENCE</scope>
    <source>
        <strain evidence="2">Expedition CK06-06</strain>
    </source>
</reference>
<organism evidence="2">
    <name type="scientific">marine sediment metagenome</name>
    <dbReference type="NCBI Taxonomy" id="412755"/>
    <lineage>
        <taxon>unclassified sequences</taxon>
        <taxon>metagenomes</taxon>
        <taxon>ecological metagenomes</taxon>
    </lineage>
</organism>
<accession>X0U237</accession>
<dbReference type="InterPro" id="IPR022946">
    <property type="entry name" value="UPF0313"/>
</dbReference>
<comment type="caution">
    <text evidence="2">The sequence shown here is derived from an EMBL/GenBank/DDBJ whole genome shotgun (WGS) entry which is preliminary data.</text>
</comment>
<dbReference type="GO" id="GO:0051536">
    <property type="term" value="F:iron-sulfur cluster binding"/>
    <property type="evidence" value="ECO:0007669"/>
    <property type="project" value="InterPro"/>
</dbReference>
<feature type="domain" description="Radical SAM core" evidence="1">
    <location>
        <begin position="1"/>
        <end position="259"/>
    </location>
</feature>
<dbReference type="Gene3D" id="3.80.30.20">
    <property type="entry name" value="tm_1862 like domain"/>
    <property type="match status" value="1"/>
</dbReference>
<dbReference type="SUPFAM" id="SSF102114">
    <property type="entry name" value="Radical SAM enzymes"/>
    <property type="match status" value="1"/>
</dbReference>
<dbReference type="InterPro" id="IPR006638">
    <property type="entry name" value="Elp3/MiaA/NifB-like_rSAM"/>
</dbReference>
<feature type="non-terminal residue" evidence="2">
    <location>
        <position position="264"/>
    </location>
</feature>
<evidence type="ECO:0000259" key="1">
    <source>
        <dbReference type="PROSITE" id="PS51918"/>
    </source>
</evidence>
<name>X0U237_9ZZZZ</name>
<feature type="non-terminal residue" evidence="2">
    <location>
        <position position="1"/>
    </location>
</feature>
<sequence length="264" mass="29713">GECNFCAIALHQGRRVVSRSESSIIQEAKEIARHPDFRGVIADVGGPTANMYGTGCGKKPGKASCEKKRCLFPGACKSLRTDHSRLTDLLERIRSVPGINRVFVASGIRYDLLLDAGESGERCLAQLAAHHISGQMKIAPEHSQSRVLGLMGKPENRRLGQFRALFTRLNRQARRKQFLTFYIIAAHPGCTLDDMMRLRRFTTKNLRLRPEQVQIFTPAPSTYSTLMYHTGMDPFTGKKIFVEKNPAGKERQKRAITLPWYLLQ</sequence>
<dbReference type="InterPro" id="IPR007197">
    <property type="entry name" value="rSAM"/>
</dbReference>
<dbReference type="AlphaFoldDB" id="X0U237"/>
<dbReference type="PANTHER" id="PTHR32331">
    <property type="entry name" value="UPF0313 PROTEIN YGIQ"/>
    <property type="match status" value="1"/>
</dbReference>